<evidence type="ECO:0000256" key="1">
    <source>
        <dbReference type="ARBA" id="ARBA00004196"/>
    </source>
</evidence>
<evidence type="ECO:0000256" key="4">
    <source>
        <dbReference type="SAM" id="Phobius"/>
    </source>
</evidence>
<evidence type="ECO:0000256" key="2">
    <source>
        <dbReference type="ARBA" id="ARBA00023054"/>
    </source>
</evidence>
<dbReference type="Gene3D" id="2.40.30.170">
    <property type="match status" value="1"/>
</dbReference>
<evidence type="ECO:0000256" key="3">
    <source>
        <dbReference type="SAM" id="Coils"/>
    </source>
</evidence>
<reference evidence="5 6" key="1">
    <citation type="submission" date="2016-11" db="EMBL/GenBank/DDBJ databases">
        <authorList>
            <person name="Jaros S."/>
            <person name="Januszkiewicz K."/>
            <person name="Wedrychowicz H."/>
        </authorList>
    </citation>
    <scope>NUCLEOTIDE SEQUENCE [LARGE SCALE GENOMIC DNA]</scope>
    <source>
        <strain evidence="5 6">DSM 27063</strain>
    </source>
</reference>
<dbReference type="Gene3D" id="2.40.50.100">
    <property type="match status" value="1"/>
</dbReference>
<dbReference type="Gene3D" id="1.10.287.470">
    <property type="entry name" value="Helix hairpin bin"/>
    <property type="match status" value="1"/>
</dbReference>
<dbReference type="STRING" id="1168035.SAMN05444280_11465"/>
<keyword evidence="4" id="KW-0812">Transmembrane</keyword>
<keyword evidence="4" id="KW-0472">Membrane</keyword>
<dbReference type="AlphaFoldDB" id="A0A1M6HS97"/>
<gene>
    <name evidence="5" type="ORF">SAMN05444280_11465</name>
</gene>
<feature type="coiled-coil region" evidence="3">
    <location>
        <begin position="182"/>
        <end position="237"/>
    </location>
</feature>
<comment type="subcellular location">
    <subcellularLocation>
        <location evidence="1">Cell envelope</location>
    </subcellularLocation>
</comment>
<organism evidence="5 6">
    <name type="scientific">Tangfeifania diversioriginum</name>
    <dbReference type="NCBI Taxonomy" id="1168035"/>
    <lineage>
        <taxon>Bacteria</taxon>
        <taxon>Pseudomonadati</taxon>
        <taxon>Bacteroidota</taxon>
        <taxon>Bacteroidia</taxon>
        <taxon>Marinilabiliales</taxon>
        <taxon>Prolixibacteraceae</taxon>
        <taxon>Tangfeifania</taxon>
    </lineage>
</organism>
<dbReference type="EMBL" id="FQZE01000014">
    <property type="protein sequence ID" value="SHJ25066.1"/>
    <property type="molecule type" value="Genomic_DNA"/>
</dbReference>
<evidence type="ECO:0000313" key="5">
    <source>
        <dbReference type="EMBL" id="SHJ25066.1"/>
    </source>
</evidence>
<dbReference type="GO" id="GO:0030313">
    <property type="term" value="C:cell envelope"/>
    <property type="evidence" value="ECO:0007669"/>
    <property type="project" value="UniProtKB-SubCell"/>
</dbReference>
<dbReference type="Gene3D" id="2.40.420.20">
    <property type="match status" value="1"/>
</dbReference>
<dbReference type="Proteomes" id="UP000184050">
    <property type="component" value="Unassembled WGS sequence"/>
</dbReference>
<feature type="transmembrane region" description="Helical" evidence="4">
    <location>
        <begin position="18"/>
        <end position="35"/>
    </location>
</feature>
<accession>A0A1M6HS97</accession>
<proteinExistence type="predicted"/>
<evidence type="ECO:0000313" key="6">
    <source>
        <dbReference type="Proteomes" id="UP000184050"/>
    </source>
</evidence>
<keyword evidence="4" id="KW-1133">Transmembrane helix</keyword>
<keyword evidence="2 3" id="KW-0175">Coiled coil</keyword>
<name>A0A1M6HS97_9BACT</name>
<dbReference type="PANTHER" id="PTHR32347">
    <property type="entry name" value="EFFLUX SYSTEM COMPONENT YKNX-RELATED"/>
    <property type="match status" value="1"/>
</dbReference>
<dbReference type="InterPro" id="IPR050465">
    <property type="entry name" value="UPF0194_transport"/>
</dbReference>
<dbReference type="PANTHER" id="PTHR32347:SF23">
    <property type="entry name" value="BLL5650 PROTEIN"/>
    <property type="match status" value="1"/>
</dbReference>
<sequence length="418" mass="48243">MGMDRKIEKKKGIRPKHIIYGVAGLVFIFLLMKIIKDSNITTLKVDREKITIEEVQMGDFDDFIRTNGTVEPISTIYLDAEEGGRVEEILIEEGAKVNKGDVILVLENRTVYMDIMNSESNLAQKQNYLRQTRINFENALIDSRRLLLNSEFDIIKKKRNFEQQEALFQDDLVAKEKYLEAKENYEYAVRLLEINKQKMENDSMIRITEMNQLQKELAKMAQTLELVRERLDNLNVKAPVDGQLGMLDAEIGQSIGRGTRIGQINVLTDFKIEALIDEHYIDRVRQGLSATFERQNSLFNLQVKKVYPEVRNSQFQIDLVFTDERPDNIRTGQTYYINLQLGQPQKSLLVSLGGFFNSTGGQWIYVVDPSGDFATKREIRIGRKNPKYYEVLEGLEEGEKVITSGYDLFGENDKLILR</sequence>
<keyword evidence="6" id="KW-1185">Reference proteome</keyword>
<dbReference type="SUPFAM" id="SSF111369">
    <property type="entry name" value="HlyD-like secretion proteins"/>
    <property type="match status" value="1"/>
</dbReference>
<protein>
    <submittedName>
        <fullName evidence="5">HlyD family secretion protein</fullName>
    </submittedName>
</protein>